<dbReference type="InterPro" id="IPR019545">
    <property type="entry name" value="DM13_domain"/>
</dbReference>
<proteinExistence type="predicted"/>
<evidence type="ECO:0000256" key="2">
    <source>
        <dbReference type="SAM" id="MobiDB-lite"/>
    </source>
</evidence>
<dbReference type="Pfam" id="PF10517">
    <property type="entry name" value="DM13"/>
    <property type="match status" value="1"/>
</dbReference>
<dbReference type="AlphaFoldDB" id="A0A914V472"/>
<evidence type="ECO:0000259" key="3">
    <source>
        <dbReference type="PROSITE" id="PS51549"/>
    </source>
</evidence>
<dbReference type="PANTHER" id="PTHR24036:SF5">
    <property type="entry name" value="THROMBOMODULIN"/>
    <property type="match status" value="1"/>
</dbReference>
<keyword evidence="4" id="KW-1185">Reference proteome</keyword>
<dbReference type="Proteomes" id="UP000887566">
    <property type="component" value="Unplaced"/>
</dbReference>
<keyword evidence="1" id="KW-0677">Repeat</keyword>
<dbReference type="PANTHER" id="PTHR24036">
    <property type="entry name" value="SKELETOR-RELATED"/>
    <property type="match status" value="1"/>
</dbReference>
<dbReference type="PROSITE" id="PS51549">
    <property type="entry name" value="DM13"/>
    <property type="match status" value="1"/>
</dbReference>
<protein>
    <submittedName>
        <fullName evidence="5">DM13 domain-containing protein</fullName>
    </submittedName>
</protein>
<evidence type="ECO:0000313" key="4">
    <source>
        <dbReference type="Proteomes" id="UP000887566"/>
    </source>
</evidence>
<accession>A0A914V472</accession>
<feature type="compositionally biased region" description="Pro residues" evidence="2">
    <location>
        <begin position="179"/>
        <end position="196"/>
    </location>
</feature>
<organism evidence="4 5">
    <name type="scientific">Plectus sambesii</name>
    <dbReference type="NCBI Taxonomy" id="2011161"/>
    <lineage>
        <taxon>Eukaryota</taxon>
        <taxon>Metazoa</taxon>
        <taxon>Ecdysozoa</taxon>
        <taxon>Nematoda</taxon>
        <taxon>Chromadorea</taxon>
        <taxon>Plectida</taxon>
        <taxon>Plectina</taxon>
        <taxon>Plectoidea</taxon>
        <taxon>Plectidae</taxon>
        <taxon>Plectus</taxon>
    </lineage>
</organism>
<dbReference type="SMART" id="SM00686">
    <property type="entry name" value="DM13"/>
    <property type="match status" value="1"/>
</dbReference>
<name>A0A914V472_9BILA</name>
<feature type="domain" description="DM13" evidence="3">
    <location>
        <begin position="63"/>
        <end position="173"/>
    </location>
</feature>
<reference evidence="5" key="1">
    <citation type="submission" date="2022-11" db="UniProtKB">
        <authorList>
            <consortium name="WormBaseParasite"/>
        </authorList>
    </citation>
    <scope>IDENTIFICATION</scope>
</reference>
<evidence type="ECO:0000256" key="1">
    <source>
        <dbReference type="ARBA" id="ARBA00022737"/>
    </source>
</evidence>
<sequence>MTSFDASSTVILLSCTIKRAKTHSYTAATCGARFFYLSAVNVNDKTAPEPFCCITDAGNPSKGIVGAWYNAGAGPIRVLDAKTLVLPQFTFEGTKPPDGWIYAGRGKVDKDSGKKALVVGRDSSALHCPLREDWTGRQDLTVELGDGQTVYDINYLSVYCFAVGVNFGHVPVNLTPQRNPVPPSIPPVRDGPPPVSRPLRTSC</sequence>
<feature type="region of interest" description="Disordered" evidence="2">
    <location>
        <begin position="178"/>
        <end position="203"/>
    </location>
</feature>
<evidence type="ECO:0000313" key="5">
    <source>
        <dbReference type="WBParaSite" id="PSAMB.scaffold1523size30461.g13610.t1"/>
    </source>
</evidence>
<dbReference type="WBParaSite" id="PSAMB.scaffold1523size30461.g13610.t1">
    <property type="protein sequence ID" value="PSAMB.scaffold1523size30461.g13610.t1"/>
    <property type="gene ID" value="PSAMB.scaffold1523size30461.g13610"/>
</dbReference>
<dbReference type="InterPro" id="IPR052126">
    <property type="entry name" value="Spindle_Org/Thrombomodulin"/>
</dbReference>